<dbReference type="InterPro" id="IPR008969">
    <property type="entry name" value="CarboxyPept-like_regulatory"/>
</dbReference>
<dbReference type="Gene3D" id="2.170.130.10">
    <property type="entry name" value="TonB-dependent receptor, plug domain"/>
    <property type="match status" value="1"/>
</dbReference>
<keyword evidence="3" id="KW-0998">Cell outer membrane</keyword>
<evidence type="ECO:0000259" key="5">
    <source>
        <dbReference type="Pfam" id="PF14905"/>
    </source>
</evidence>
<dbReference type="InterPro" id="IPR041700">
    <property type="entry name" value="OMP_b-brl_3"/>
</dbReference>
<evidence type="ECO:0000256" key="3">
    <source>
        <dbReference type="ARBA" id="ARBA00023237"/>
    </source>
</evidence>
<dbReference type="PANTHER" id="PTHR40980:SF4">
    <property type="entry name" value="TONB-DEPENDENT RECEPTOR-LIKE BETA-BARREL DOMAIN-CONTAINING PROTEIN"/>
    <property type="match status" value="1"/>
</dbReference>
<accession>A0ABQ1Z0M5</accession>
<proteinExistence type="predicted"/>
<evidence type="ECO:0000313" key="6">
    <source>
        <dbReference type="EMBL" id="GGH44875.1"/>
    </source>
</evidence>
<feature type="signal peptide" evidence="4">
    <location>
        <begin position="1"/>
        <end position="35"/>
    </location>
</feature>
<organism evidence="6 7">
    <name type="scientific">Dyadobacter endophyticus</name>
    <dbReference type="NCBI Taxonomy" id="1749036"/>
    <lineage>
        <taxon>Bacteria</taxon>
        <taxon>Pseudomonadati</taxon>
        <taxon>Bacteroidota</taxon>
        <taxon>Cytophagia</taxon>
        <taxon>Cytophagales</taxon>
        <taxon>Spirosomataceae</taxon>
        <taxon>Dyadobacter</taxon>
    </lineage>
</organism>
<keyword evidence="7" id="KW-1185">Reference proteome</keyword>
<dbReference type="Gene3D" id="2.60.40.1120">
    <property type="entry name" value="Carboxypeptidase-like, regulatory domain"/>
    <property type="match status" value="1"/>
</dbReference>
<dbReference type="InterPro" id="IPR037066">
    <property type="entry name" value="Plug_dom_sf"/>
</dbReference>
<keyword evidence="2" id="KW-0472">Membrane</keyword>
<dbReference type="SUPFAM" id="SSF56935">
    <property type="entry name" value="Porins"/>
    <property type="match status" value="1"/>
</dbReference>
<comment type="caution">
    <text evidence="6">The sequence shown here is derived from an EMBL/GenBank/DDBJ whole genome shotgun (WGS) entry which is preliminary data.</text>
</comment>
<evidence type="ECO:0000256" key="2">
    <source>
        <dbReference type="ARBA" id="ARBA00023136"/>
    </source>
</evidence>
<evidence type="ECO:0000256" key="1">
    <source>
        <dbReference type="ARBA" id="ARBA00004442"/>
    </source>
</evidence>
<sequence>MEQLTHGTLNFQLLAMKILMNLTAALLLGSGFVHAQAPQPLTGKGKVTGAVLDEKSQPFPFVNILLLQAKDSLLVKGIAADEDGKYAFDQVAAGKYLTLISMVGYQKAYSDPFNIKDAPVNLPTVTLKTDIKSLNEVTVVAKKPFIEQEIDRTVVNVENSIVSAGATALEVLERAPGVTVDQQNEQLKLRGKEGVIVQIDGKQTFLSQQELITLLRNTPSDNIEKIELITNPSAKYDAAGNSGIINIKMKRNKNYGTNGNINLGGAWAKYGRGNVNGTLNHRAGKVSSFISAGAFYNKGFNNNDIYRTIPYEGKVTIFDQKTERINRSEYYNVRAGLDYFATDKTTVGVLVSGFYNDWSNPFGQTNTRILNEDLILQRSFRTNVFNGGKMNNISSNVNLKHQFNDKGKELTFDLDYVHYGGKKESNLDTRYFNANGTPDDAATEIVRNDMPSDINIAMAKLDYTQPIGKGKFETGLKSSFVTSDNDMVFETFIDSWKLDPSRSNRFKYTENVNAAYANYAGAFSKKVKYQVGLRAEHTHSIGNSVTLNQKRDRNYVNLFPSVFLSNQLDTNNVINLSYSRRIDRPNYQSLNPFEFYLDPYTFQRGNPNLRPQYTHSFQLVHVYKNALNTTLAYSRIKDMIADELPQQIASENKTFVTSDNLDNQDNISLTVSFPIPVTKWWQVQANFTGVYNHYKSYYLEQQLEIKQVSWNMYASNQFTIGKGWSAELSGWYNSRQFYGLYAAHPMGMINAGLQKNILNKKGTIRLNVNDIFWTNRFNGTAVYKDIDFKVRSEWPSRQFRLTFTYNFGNQNVKGARQRNTGSDDLQKRAGGN</sequence>
<dbReference type="Pfam" id="PF14905">
    <property type="entry name" value="OMP_b-brl_3"/>
    <property type="match status" value="1"/>
</dbReference>
<dbReference type="InterPro" id="IPR036942">
    <property type="entry name" value="Beta-barrel_TonB_sf"/>
</dbReference>
<keyword evidence="4" id="KW-0732">Signal</keyword>
<feature type="chain" id="PRO_5045629385" evidence="4">
    <location>
        <begin position="36"/>
        <end position="832"/>
    </location>
</feature>
<dbReference type="Pfam" id="PF13715">
    <property type="entry name" value="CarbopepD_reg_2"/>
    <property type="match status" value="1"/>
</dbReference>
<dbReference type="PANTHER" id="PTHR40980">
    <property type="entry name" value="PLUG DOMAIN-CONTAINING PROTEIN"/>
    <property type="match status" value="1"/>
</dbReference>
<protein>
    <submittedName>
        <fullName evidence="6">TonB-dependent receptor</fullName>
    </submittedName>
</protein>
<keyword evidence="6" id="KW-0675">Receptor</keyword>
<name>A0ABQ1Z0M5_9BACT</name>
<reference evidence="7" key="1">
    <citation type="journal article" date="2019" name="Int. J. Syst. Evol. Microbiol.">
        <title>The Global Catalogue of Microorganisms (GCM) 10K type strain sequencing project: providing services to taxonomists for standard genome sequencing and annotation.</title>
        <authorList>
            <consortium name="The Broad Institute Genomics Platform"/>
            <consortium name="The Broad Institute Genome Sequencing Center for Infectious Disease"/>
            <person name="Wu L."/>
            <person name="Ma J."/>
        </authorList>
    </citation>
    <scope>NUCLEOTIDE SEQUENCE [LARGE SCALE GENOMIC DNA]</scope>
    <source>
        <strain evidence="7">CGMCC 1.15288</strain>
    </source>
</reference>
<evidence type="ECO:0000313" key="7">
    <source>
        <dbReference type="Proteomes" id="UP000600214"/>
    </source>
</evidence>
<dbReference type="SUPFAM" id="SSF49464">
    <property type="entry name" value="Carboxypeptidase regulatory domain-like"/>
    <property type="match status" value="1"/>
</dbReference>
<dbReference type="EMBL" id="BMIA01000003">
    <property type="protein sequence ID" value="GGH44875.1"/>
    <property type="molecule type" value="Genomic_DNA"/>
</dbReference>
<feature type="domain" description="Outer membrane protein beta-barrel" evidence="5">
    <location>
        <begin position="401"/>
        <end position="805"/>
    </location>
</feature>
<evidence type="ECO:0000256" key="4">
    <source>
        <dbReference type="SAM" id="SignalP"/>
    </source>
</evidence>
<dbReference type="Gene3D" id="2.40.170.20">
    <property type="entry name" value="TonB-dependent receptor, beta-barrel domain"/>
    <property type="match status" value="1"/>
</dbReference>
<gene>
    <name evidence="6" type="ORF">GCM10007423_43370</name>
</gene>
<dbReference type="Proteomes" id="UP000600214">
    <property type="component" value="Unassembled WGS sequence"/>
</dbReference>
<comment type="subcellular location">
    <subcellularLocation>
        <location evidence="1">Cell outer membrane</location>
    </subcellularLocation>
</comment>